<keyword evidence="17" id="KW-1133">Transmembrane helix</keyword>
<evidence type="ECO:0000259" key="18">
    <source>
        <dbReference type="PROSITE" id="PS51918"/>
    </source>
</evidence>
<evidence type="ECO:0000256" key="17">
    <source>
        <dbReference type="SAM" id="Phobius"/>
    </source>
</evidence>
<evidence type="ECO:0000256" key="8">
    <source>
        <dbReference type="ARBA" id="ARBA00023004"/>
    </source>
</evidence>
<comment type="caution">
    <text evidence="19">The sequence shown here is derived from an EMBL/GenBank/DDBJ whole genome shotgun (WGS) entry which is preliminary data.</text>
</comment>
<name>A0A6A6LLM3_HEVBR</name>
<dbReference type="InterPro" id="IPR013785">
    <property type="entry name" value="Aldolase_TIM"/>
</dbReference>
<dbReference type="PANTHER" id="PTHR36793:SF1">
    <property type="entry name" value="RIBOSOMAL RNA SMALL SUBUNIT METHYLTRANSFERASE J"/>
    <property type="match status" value="1"/>
</dbReference>
<evidence type="ECO:0000256" key="5">
    <source>
        <dbReference type="ARBA" id="ARBA00022723"/>
    </source>
</evidence>
<evidence type="ECO:0000313" key="19">
    <source>
        <dbReference type="EMBL" id="KAF2302341.1"/>
    </source>
</evidence>
<proteinExistence type="predicted"/>
<dbReference type="GO" id="GO:0009535">
    <property type="term" value="C:chloroplast thylakoid membrane"/>
    <property type="evidence" value="ECO:0007669"/>
    <property type="project" value="TreeGrafter"/>
</dbReference>
<dbReference type="InterPro" id="IPR007197">
    <property type="entry name" value="rSAM"/>
</dbReference>
<keyword evidence="6" id="KW-0653">Protein transport</keyword>
<keyword evidence="17" id="KW-0472">Membrane</keyword>
<dbReference type="Gene3D" id="1.10.287.2900">
    <property type="match status" value="1"/>
</dbReference>
<evidence type="ECO:0000256" key="7">
    <source>
        <dbReference type="ARBA" id="ARBA00023002"/>
    </source>
</evidence>
<evidence type="ECO:0000256" key="2">
    <source>
        <dbReference type="ARBA" id="ARBA00004569"/>
    </source>
</evidence>
<dbReference type="GO" id="GO:0051536">
    <property type="term" value="F:iron-sulfur cluster binding"/>
    <property type="evidence" value="ECO:0007669"/>
    <property type="project" value="UniProtKB-KW"/>
</dbReference>
<dbReference type="GO" id="GO:0005758">
    <property type="term" value="C:mitochondrial intermembrane space"/>
    <property type="evidence" value="ECO:0007669"/>
    <property type="project" value="UniProtKB-SubCell"/>
</dbReference>
<keyword evidence="11" id="KW-0496">Mitochondrion</keyword>
<dbReference type="SUPFAM" id="SSF102114">
    <property type="entry name" value="Radical SAM enzymes"/>
    <property type="match status" value="1"/>
</dbReference>
<feature type="region of interest" description="Disordered" evidence="16">
    <location>
        <begin position="1"/>
        <end position="40"/>
    </location>
</feature>
<keyword evidence="8" id="KW-0408">Iron</keyword>
<evidence type="ECO:0000256" key="12">
    <source>
        <dbReference type="ARBA" id="ARBA00023140"/>
    </source>
</evidence>
<sequence length="551" mass="61321">MGQAQSEVASTPEPEVDQTQSQLSSSVTPHNSRPDTPMESLIAEAVAYGNNENESLDAKAQRALECPCIADLRNGPCGIQFSDAFLCFLKSTAEEKGSDCVHPFVALQNCIKAKPDAFSKDILEEEVKKEEKPAQEYRIIPPKCSSQKSTSKNPSKDKDKKAVEEEEEIEVEELPWIQEKALDLVEFTGSVTQAIPGPRVGQSSLPWILALPLAYAGITFVIAFVKTLKKFSSPKEKRRRLVNKNAMLCKSIDELFQKGGDALQQSALKVLENKTGFSMEDILRKYIRYALNEKPFNAELVANLIQLRRVSTLDDSQVADIVNDISRRIVKEKGPVVMDMTGEDADKLRLHTLSEAGDLDSLDKMVIVQILIQKIMMITHLMLLDLIEYRFCAVKTSRNPAPPDPMEPQNTAQAIASWGVDYIVLTSVDRDDLPDGGSGHFAQTVQAMKKLKPKIMIECLTSDFRGDLKAVETLVHSGLDVFAHNIETVKRLQRIVRDPRAGYEQSLSVLKHAKLRKEGMITKSSIMLGLGETDDELKEAMADLRAMMLIF</sequence>
<keyword evidence="4" id="KW-0949">S-adenosyl-L-methionine</keyword>
<feature type="transmembrane region" description="Helical" evidence="17">
    <location>
        <begin position="205"/>
        <end position="228"/>
    </location>
</feature>
<evidence type="ECO:0000256" key="10">
    <source>
        <dbReference type="ARBA" id="ARBA00023014"/>
    </source>
</evidence>
<dbReference type="Pfam" id="PF04055">
    <property type="entry name" value="Radical_SAM"/>
    <property type="match status" value="1"/>
</dbReference>
<dbReference type="Gene3D" id="3.20.20.70">
    <property type="entry name" value="Aldolase class I"/>
    <property type="match status" value="1"/>
</dbReference>
<evidence type="ECO:0000313" key="20">
    <source>
        <dbReference type="Proteomes" id="UP000467840"/>
    </source>
</evidence>
<accession>A0A6A6LLM3</accession>
<keyword evidence="7" id="KW-0560">Oxidoreductase</keyword>
<keyword evidence="10" id="KW-0411">Iron-sulfur</keyword>
<dbReference type="InterPro" id="IPR058240">
    <property type="entry name" value="rSAM_sf"/>
</dbReference>
<organism evidence="19 20">
    <name type="scientific">Hevea brasiliensis</name>
    <name type="common">Para rubber tree</name>
    <name type="synonym">Siphonia brasiliensis</name>
    <dbReference type="NCBI Taxonomy" id="3981"/>
    <lineage>
        <taxon>Eukaryota</taxon>
        <taxon>Viridiplantae</taxon>
        <taxon>Streptophyta</taxon>
        <taxon>Embryophyta</taxon>
        <taxon>Tracheophyta</taxon>
        <taxon>Spermatophyta</taxon>
        <taxon>Magnoliopsida</taxon>
        <taxon>eudicotyledons</taxon>
        <taxon>Gunneridae</taxon>
        <taxon>Pentapetalae</taxon>
        <taxon>rosids</taxon>
        <taxon>fabids</taxon>
        <taxon>Malpighiales</taxon>
        <taxon>Euphorbiaceae</taxon>
        <taxon>Crotonoideae</taxon>
        <taxon>Micrandreae</taxon>
        <taxon>Hevea</taxon>
    </lineage>
</organism>
<evidence type="ECO:0000256" key="11">
    <source>
        <dbReference type="ARBA" id="ARBA00023128"/>
    </source>
</evidence>
<keyword evidence="12" id="KW-0576">Peroxisome</keyword>
<feature type="domain" description="Radical SAM core" evidence="18">
    <location>
        <begin position="368"/>
        <end position="551"/>
    </location>
</feature>
<dbReference type="FunFam" id="1.10.287.2900:FF:000003">
    <property type="entry name" value="mitochondrial intermembrane space import and assembly protein 40"/>
    <property type="match status" value="1"/>
</dbReference>
<feature type="compositionally biased region" description="Polar residues" evidence="16">
    <location>
        <begin position="144"/>
        <end position="153"/>
    </location>
</feature>
<evidence type="ECO:0000256" key="6">
    <source>
        <dbReference type="ARBA" id="ARBA00022927"/>
    </source>
</evidence>
<feature type="compositionally biased region" description="Polar residues" evidence="16">
    <location>
        <begin position="17"/>
        <end position="31"/>
    </location>
</feature>
<gene>
    <name evidence="19" type="ORF">GH714_034155</name>
</gene>
<reference evidence="19 20" key="1">
    <citation type="journal article" date="2020" name="Mol. Plant">
        <title>The Chromosome-Based Rubber Tree Genome Provides New Insights into Spurge Genome Evolution and Rubber Biosynthesis.</title>
        <authorList>
            <person name="Liu J."/>
            <person name="Shi C."/>
            <person name="Shi C.C."/>
            <person name="Li W."/>
            <person name="Zhang Q.J."/>
            <person name="Zhang Y."/>
            <person name="Li K."/>
            <person name="Lu H.F."/>
            <person name="Shi C."/>
            <person name="Zhu S.T."/>
            <person name="Xiao Z.Y."/>
            <person name="Nan H."/>
            <person name="Yue Y."/>
            <person name="Zhu X.G."/>
            <person name="Wu Y."/>
            <person name="Hong X.N."/>
            <person name="Fan G.Y."/>
            <person name="Tong Y."/>
            <person name="Zhang D."/>
            <person name="Mao C.L."/>
            <person name="Liu Y.L."/>
            <person name="Hao S.J."/>
            <person name="Liu W.Q."/>
            <person name="Lv M.Q."/>
            <person name="Zhang H.B."/>
            <person name="Liu Y."/>
            <person name="Hu-Tang G.R."/>
            <person name="Wang J.P."/>
            <person name="Wang J.H."/>
            <person name="Sun Y.H."/>
            <person name="Ni S.B."/>
            <person name="Chen W.B."/>
            <person name="Zhang X.C."/>
            <person name="Jiao Y.N."/>
            <person name="Eichler E.E."/>
            <person name="Li G.H."/>
            <person name="Liu X."/>
            <person name="Gao L.Z."/>
        </authorList>
    </citation>
    <scope>NUCLEOTIDE SEQUENCE [LARGE SCALE GENOMIC DNA]</scope>
    <source>
        <strain evidence="20">cv. GT1</strain>
        <tissue evidence="19">Leaf</tissue>
    </source>
</reference>
<dbReference type="PROSITE" id="PS51918">
    <property type="entry name" value="RADICAL_SAM"/>
    <property type="match status" value="1"/>
</dbReference>
<dbReference type="Pfam" id="PF22915">
    <property type="entry name" value="ARMH5"/>
    <property type="match status" value="1"/>
</dbReference>
<evidence type="ECO:0000256" key="3">
    <source>
        <dbReference type="ARBA" id="ARBA00022448"/>
    </source>
</evidence>
<evidence type="ECO:0000256" key="9">
    <source>
        <dbReference type="ARBA" id="ARBA00023010"/>
    </source>
</evidence>
<evidence type="ECO:0000256" key="14">
    <source>
        <dbReference type="ARBA" id="ARBA00023284"/>
    </source>
</evidence>
<comment type="subcellular location">
    <subcellularLocation>
        <location evidence="2">Mitochondrion intermembrane space</location>
    </subcellularLocation>
    <subcellularLocation>
        <location evidence="1">Peroxisome matrix</location>
    </subcellularLocation>
</comment>
<keyword evidence="14" id="KW-0676">Redox-active center</keyword>
<keyword evidence="5" id="KW-0479">Metal-binding</keyword>
<protein>
    <recommendedName>
        <fullName evidence="15">Mitochondrial intermembrane space import and assembly protein 40 homolog</fullName>
    </recommendedName>
</protein>
<evidence type="ECO:0000256" key="4">
    <source>
        <dbReference type="ARBA" id="ARBA00022691"/>
    </source>
</evidence>
<dbReference type="PANTHER" id="PTHR36793">
    <property type="entry name" value="RIBOSOMAL RNA SMALL SUBUNIT METHYLTRANSFERASE J"/>
    <property type="match status" value="1"/>
</dbReference>
<evidence type="ECO:0000256" key="15">
    <source>
        <dbReference type="ARBA" id="ARBA00067557"/>
    </source>
</evidence>
<evidence type="ECO:0000256" key="13">
    <source>
        <dbReference type="ARBA" id="ARBA00023157"/>
    </source>
</evidence>
<dbReference type="GO" id="GO:0016491">
    <property type="term" value="F:oxidoreductase activity"/>
    <property type="evidence" value="ECO:0007669"/>
    <property type="project" value="UniProtKB-KW"/>
</dbReference>
<dbReference type="GO" id="GO:0046872">
    <property type="term" value="F:metal ion binding"/>
    <property type="evidence" value="ECO:0007669"/>
    <property type="project" value="UniProtKB-KW"/>
</dbReference>
<keyword evidence="17" id="KW-0812">Transmembrane</keyword>
<evidence type="ECO:0000256" key="1">
    <source>
        <dbReference type="ARBA" id="ARBA00004253"/>
    </source>
</evidence>
<dbReference type="GO" id="GO:0005782">
    <property type="term" value="C:peroxisomal matrix"/>
    <property type="evidence" value="ECO:0007669"/>
    <property type="project" value="UniProtKB-SubCell"/>
</dbReference>
<dbReference type="Proteomes" id="UP000467840">
    <property type="component" value="Chromosome 4"/>
</dbReference>
<feature type="region of interest" description="Disordered" evidence="16">
    <location>
        <begin position="133"/>
        <end position="167"/>
    </location>
</feature>
<dbReference type="GO" id="GO:0015031">
    <property type="term" value="P:protein transport"/>
    <property type="evidence" value="ECO:0007669"/>
    <property type="project" value="UniProtKB-KW"/>
</dbReference>
<keyword evidence="20" id="KW-1185">Reference proteome</keyword>
<evidence type="ECO:0000256" key="16">
    <source>
        <dbReference type="SAM" id="MobiDB-lite"/>
    </source>
</evidence>
<keyword evidence="13" id="KW-1015">Disulfide bond</keyword>
<dbReference type="EMBL" id="JAAGAX010000010">
    <property type="protein sequence ID" value="KAF2302341.1"/>
    <property type="molecule type" value="Genomic_DNA"/>
</dbReference>
<keyword evidence="3" id="KW-0813">Transport</keyword>
<dbReference type="InterPro" id="IPR055241">
    <property type="entry name" value="Armadillo_rpt_dom"/>
</dbReference>
<dbReference type="AlphaFoldDB" id="A0A6A6LLM3"/>
<keyword evidence="9" id="KW-0811">Translocation</keyword>
<dbReference type="GO" id="GO:0009941">
    <property type="term" value="C:chloroplast envelope"/>
    <property type="evidence" value="ECO:0007669"/>
    <property type="project" value="TreeGrafter"/>
</dbReference>
<feature type="compositionally biased region" description="Basic and acidic residues" evidence="16">
    <location>
        <begin position="154"/>
        <end position="163"/>
    </location>
</feature>